<evidence type="ECO:0000256" key="6">
    <source>
        <dbReference type="SAM" id="Phobius"/>
    </source>
</evidence>
<sequence length="376" mass="40204">MVPITCSISVQDPEKNPTGPLKTTVFDVDLEKCGSGQCCPFGYSCADGEDGKECRRDDNQSEPPKAGDKPTATTSTGTEGPTAEPSTEPSGTATATATETEGPASSATNDGSSVEADSESSGPDTTSIIGGVVGACAVLLIIAVIIFVCVRKRTKRKPKESEKFHGLSISEPIPRPDIYRAEFMRRGTYGPDDLPDGQRASYLGDANGAGASIARPESHSRLTRLTLRSNKPRMSIPNRFASGSPNSSYAETMSHNSIASHDDDHDDHPLRTGQVPSARLAPIRAMRASSRHVKAESRHLKPETAAFPTRCPPQPQPQRTSTSENINVFADPMDVSDDQGGGYARETRFTDLMDEADLGDMRRGKPFVPTGKTPRL</sequence>
<dbReference type="OrthoDB" id="5338512at2759"/>
<evidence type="ECO:0000256" key="5">
    <source>
        <dbReference type="SAM" id="MobiDB-lite"/>
    </source>
</evidence>
<dbReference type="AlphaFoldDB" id="A0A086TD00"/>
<feature type="compositionally biased region" description="Basic and acidic residues" evidence="5">
    <location>
        <begin position="260"/>
        <end position="270"/>
    </location>
</feature>
<feature type="compositionally biased region" description="Basic and acidic residues" evidence="5">
    <location>
        <begin position="50"/>
        <end position="59"/>
    </location>
</feature>
<keyword evidence="2 6" id="KW-0812">Transmembrane</keyword>
<dbReference type="Proteomes" id="UP000029964">
    <property type="component" value="Unassembled WGS sequence"/>
</dbReference>
<name>A0A086TD00_HAPC1</name>
<proteinExistence type="predicted"/>
<keyword evidence="4 6" id="KW-0472">Membrane</keyword>
<feature type="region of interest" description="Disordered" evidence="5">
    <location>
        <begin position="50"/>
        <end position="124"/>
    </location>
</feature>
<dbReference type="GO" id="GO:0016020">
    <property type="term" value="C:membrane"/>
    <property type="evidence" value="ECO:0007669"/>
    <property type="project" value="UniProtKB-SubCell"/>
</dbReference>
<feature type="compositionally biased region" description="Polar residues" evidence="5">
    <location>
        <begin position="241"/>
        <end position="259"/>
    </location>
</feature>
<feature type="compositionally biased region" description="Low complexity" evidence="5">
    <location>
        <begin position="70"/>
        <end position="108"/>
    </location>
</feature>
<dbReference type="CDD" id="cd12087">
    <property type="entry name" value="TM_EGFR-like"/>
    <property type="match status" value="1"/>
</dbReference>
<feature type="region of interest" description="Disordered" evidence="5">
    <location>
        <begin position="202"/>
        <end position="326"/>
    </location>
</feature>
<evidence type="ECO:0000256" key="1">
    <source>
        <dbReference type="ARBA" id="ARBA00004167"/>
    </source>
</evidence>
<dbReference type="EMBL" id="JPKY01000011">
    <property type="protein sequence ID" value="KFH47232.1"/>
    <property type="molecule type" value="Genomic_DNA"/>
</dbReference>
<keyword evidence="3 6" id="KW-1133">Transmembrane helix</keyword>
<comment type="subcellular location">
    <subcellularLocation>
        <location evidence="1">Membrane</location>
        <topology evidence="1">Single-pass membrane protein</topology>
    </subcellularLocation>
</comment>
<gene>
    <name evidence="7" type="ORF">ACRE_018500</name>
</gene>
<evidence type="ECO:0000256" key="4">
    <source>
        <dbReference type="ARBA" id="ARBA00023136"/>
    </source>
</evidence>
<accession>A0A086TD00</accession>
<dbReference type="HOGENOM" id="CLU_035048_1_1_1"/>
<evidence type="ECO:0000256" key="2">
    <source>
        <dbReference type="ARBA" id="ARBA00022692"/>
    </source>
</evidence>
<evidence type="ECO:0000313" key="8">
    <source>
        <dbReference type="Proteomes" id="UP000029964"/>
    </source>
</evidence>
<protein>
    <submittedName>
        <fullName evidence="7">Uncharacterized protein</fullName>
    </submittedName>
</protein>
<reference evidence="8" key="1">
    <citation type="journal article" date="2014" name="Genome Announc.">
        <title>Genome sequence and annotation of Acremonium chrysogenum, producer of the beta-lactam antibiotic cephalosporin C.</title>
        <authorList>
            <person name="Terfehr D."/>
            <person name="Dahlmann T.A."/>
            <person name="Specht T."/>
            <person name="Zadra I."/>
            <person name="Kuernsteiner H."/>
            <person name="Kueck U."/>
        </authorList>
    </citation>
    <scope>NUCLEOTIDE SEQUENCE [LARGE SCALE GENOMIC DNA]</scope>
    <source>
        <strain evidence="8">ATCC 11550 / CBS 779.69 / DSM 880 / IAM 14645 / JCM 23072 / IMI 49137</strain>
    </source>
</reference>
<keyword evidence="8" id="KW-1185">Reference proteome</keyword>
<feature type="transmembrane region" description="Helical" evidence="6">
    <location>
        <begin position="128"/>
        <end position="150"/>
    </location>
</feature>
<feature type="compositionally biased region" description="Basic and acidic residues" evidence="5">
    <location>
        <begin position="293"/>
        <end position="302"/>
    </location>
</feature>
<feature type="compositionally biased region" description="Polar residues" evidence="5">
    <location>
        <begin position="1"/>
        <end position="10"/>
    </location>
</feature>
<organism evidence="7 8">
    <name type="scientific">Hapsidospora chrysogenum (strain ATCC 11550 / CBS 779.69 / DSM 880 / IAM 14645 / JCM 23072 / IMI 49137)</name>
    <name type="common">Acremonium chrysogenum</name>
    <dbReference type="NCBI Taxonomy" id="857340"/>
    <lineage>
        <taxon>Eukaryota</taxon>
        <taxon>Fungi</taxon>
        <taxon>Dikarya</taxon>
        <taxon>Ascomycota</taxon>
        <taxon>Pezizomycotina</taxon>
        <taxon>Sordariomycetes</taxon>
        <taxon>Hypocreomycetidae</taxon>
        <taxon>Hypocreales</taxon>
        <taxon>Bionectriaceae</taxon>
        <taxon>Hapsidospora</taxon>
    </lineage>
</organism>
<dbReference type="GO" id="GO:0071944">
    <property type="term" value="C:cell periphery"/>
    <property type="evidence" value="ECO:0007669"/>
    <property type="project" value="UniProtKB-ARBA"/>
</dbReference>
<dbReference type="InterPro" id="IPR051694">
    <property type="entry name" value="Immunoregulatory_rcpt-like"/>
</dbReference>
<dbReference type="PANTHER" id="PTHR15549:SF33">
    <property type="entry name" value="MEMBRANE PROTEIN WSC4, PUTATIVE (AFU_ORTHOLOGUE AFUA_5G09020)-RELATED"/>
    <property type="match status" value="1"/>
</dbReference>
<evidence type="ECO:0000256" key="3">
    <source>
        <dbReference type="ARBA" id="ARBA00022989"/>
    </source>
</evidence>
<feature type="region of interest" description="Disordered" evidence="5">
    <location>
        <begin position="1"/>
        <end position="21"/>
    </location>
</feature>
<dbReference type="PANTHER" id="PTHR15549">
    <property type="entry name" value="PAIRED IMMUNOGLOBULIN-LIKE TYPE 2 RECEPTOR"/>
    <property type="match status" value="1"/>
</dbReference>
<dbReference type="STRING" id="857340.A0A086TD00"/>
<evidence type="ECO:0000313" key="7">
    <source>
        <dbReference type="EMBL" id="KFH47232.1"/>
    </source>
</evidence>
<comment type="caution">
    <text evidence="7">The sequence shown here is derived from an EMBL/GenBank/DDBJ whole genome shotgun (WGS) entry which is preliminary data.</text>
</comment>
<feature type="region of interest" description="Disordered" evidence="5">
    <location>
        <begin position="354"/>
        <end position="376"/>
    </location>
</feature>